<evidence type="ECO:0000256" key="1">
    <source>
        <dbReference type="ARBA" id="ARBA00008690"/>
    </source>
</evidence>
<feature type="compositionally biased region" description="Gly residues" evidence="2">
    <location>
        <begin position="22"/>
        <end position="37"/>
    </location>
</feature>
<dbReference type="Proteomes" id="UP001497457">
    <property type="component" value="Chromosome 14rd"/>
</dbReference>
<feature type="region of interest" description="Disordered" evidence="2">
    <location>
        <begin position="104"/>
        <end position="156"/>
    </location>
</feature>
<dbReference type="InterPro" id="IPR046431">
    <property type="entry name" value="FAF_dom"/>
</dbReference>
<evidence type="ECO:0000313" key="4">
    <source>
        <dbReference type="EMBL" id="CAL4913660.1"/>
    </source>
</evidence>
<name>A0ABC8X6T6_9POAL</name>
<gene>
    <name evidence="4" type="ORF">URODEC1_LOCUS16392</name>
    <name evidence="5" type="ORF">URODEC1_LOCUS21335</name>
</gene>
<organism evidence="5 6">
    <name type="scientific">Urochloa decumbens</name>
    <dbReference type="NCBI Taxonomy" id="240449"/>
    <lineage>
        <taxon>Eukaryota</taxon>
        <taxon>Viridiplantae</taxon>
        <taxon>Streptophyta</taxon>
        <taxon>Embryophyta</taxon>
        <taxon>Tracheophyta</taxon>
        <taxon>Spermatophyta</taxon>
        <taxon>Magnoliopsida</taxon>
        <taxon>Liliopsida</taxon>
        <taxon>Poales</taxon>
        <taxon>Poaceae</taxon>
        <taxon>PACMAD clade</taxon>
        <taxon>Panicoideae</taxon>
        <taxon>Panicodae</taxon>
        <taxon>Paniceae</taxon>
        <taxon>Melinidinae</taxon>
        <taxon>Urochloa</taxon>
    </lineage>
</organism>
<keyword evidence="6" id="KW-1185">Reference proteome</keyword>
<evidence type="ECO:0000259" key="3">
    <source>
        <dbReference type="Pfam" id="PF11250"/>
    </source>
</evidence>
<protein>
    <recommendedName>
        <fullName evidence="3">FAF domain-containing protein</fullName>
    </recommendedName>
</protein>
<dbReference type="PANTHER" id="PTHR33155">
    <property type="entry name" value="FANTASTIC FOUR-LIKE PROTEIN (DUF3049)"/>
    <property type="match status" value="1"/>
</dbReference>
<feature type="domain" description="FAF" evidence="3">
    <location>
        <begin position="149"/>
        <end position="203"/>
    </location>
</feature>
<proteinExistence type="inferred from homology"/>
<dbReference type="AlphaFoldDB" id="A0ABC8X6T6"/>
<feature type="region of interest" description="Disordered" evidence="2">
    <location>
        <begin position="20"/>
        <end position="57"/>
    </location>
</feature>
<evidence type="ECO:0000256" key="2">
    <source>
        <dbReference type="SAM" id="MobiDB-lite"/>
    </source>
</evidence>
<dbReference type="EMBL" id="OZ075123">
    <property type="protein sequence ID" value="CAL4913660.1"/>
    <property type="molecule type" value="Genomic_DNA"/>
</dbReference>
<dbReference type="InterPro" id="IPR021410">
    <property type="entry name" value="FAF"/>
</dbReference>
<evidence type="ECO:0000313" key="5">
    <source>
        <dbReference type="EMBL" id="CAL4921876.1"/>
    </source>
</evidence>
<evidence type="ECO:0000313" key="6">
    <source>
        <dbReference type="Proteomes" id="UP001497457"/>
    </source>
</evidence>
<feature type="compositionally biased region" description="Basic and acidic residues" evidence="2">
    <location>
        <begin position="45"/>
        <end position="57"/>
    </location>
</feature>
<feature type="compositionally biased region" description="Acidic residues" evidence="2">
    <location>
        <begin position="234"/>
        <end position="247"/>
    </location>
</feature>
<dbReference type="EMBL" id="OZ075124">
    <property type="protein sequence ID" value="CAL4921876.1"/>
    <property type="molecule type" value="Genomic_DNA"/>
</dbReference>
<reference evidence="5 6" key="2">
    <citation type="submission" date="2024-10" db="EMBL/GenBank/DDBJ databases">
        <authorList>
            <person name="Ryan C."/>
        </authorList>
    </citation>
    <scope>NUCLEOTIDE SEQUENCE [LARGE SCALE GENOMIC DNA]</scope>
</reference>
<comment type="similarity">
    <text evidence="1">Belongs to the fantastic four family.</text>
</comment>
<dbReference type="Proteomes" id="UP001497457">
    <property type="component" value="Chromosome 13rd"/>
</dbReference>
<sequence length="385" mass="40958">MALTVFETSEQQQQLLPCQQAGDGGKAAAAGGGGGGAEKAAATLKETDHGGDGDRPAERAAIWNMIQAQKPAAPAKQAAYVHPLVRRSSSLLTQKSLEICTESLGSETGSDGFSDADRSCPGSDDDDREEEAAVAMAPRAPPPPPPSRAFPPPLPSLARRKVESTMEMRQERQDGRLLVRVVPVTSSTLFRAQRRGGRLLLSFADTAAPAADDESRAQVEPDDEQQADEHCDADHEEEVEEDEEEEEVEVVDRGTVVEFKVSTQPQARSGSGTRVRRSSLVINKFVGAEPAATCGEIDRAPRRCSTAGSTTTAVAALAAASVLSATAPPPGNGEDAVPGATCGENKLLMTAKRRSSKEELLNNMRRCNQLRGQLFFWEPRIATSS</sequence>
<reference evidence="6" key="1">
    <citation type="submission" date="2024-06" db="EMBL/GenBank/DDBJ databases">
        <authorList>
            <person name="Ryan C."/>
        </authorList>
    </citation>
    <scope>NUCLEOTIDE SEQUENCE [LARGE SCALE GENOMIC DNA]</scope>
</reference>
<feature type="compositionally biased region" description="Pro residues" evidence="2">
    <location>
        <begin position="139"/>
        <end position="155"/>
    </location>
</feature>
<accession>A0ABC8X6T6</accession>
<feature type="region of interest" description="Disordered" evidence="2">
    <location>
        <begin position="208"/>
        <end position="247"/>
    </location>
</feature>
<feature type="compositionally biased region" description="Acidic residues" evidence="2">
    <location>
        <begin position="123"/>
        <end position="132"/>
    </location>
</feature>
<dbReference type="Pfam" id="PF11250">
    <property type="entry name" value="FAF"/>
    <property type="match status" value="1"/>
</dbReference>
<dbReference type="PANTHER" id="PTHR33155:SF62">
    <property type="entry name" value="EXPRESSED PROTEIN"/>
    <property type="match status" value="1"/>
</dbReference>